<dbReference type="Proteomes" id="UP001057402">
    <property type="component" value="Chromosome 6"/>
</dbReference>
<reference evidence="2" key="1">
    <citation type="journal article" date="2023" name="Front. Plant Sci.">
        <title>Chromosomal-level genome assembly of Melastoma candidum provides insights into trichome evolution.</title>
        <authorList>
            <person name="Zhong Y."/>
            <person name="Wu W."/>
            <person name="Sun C."/>
            <person name="Zou P."/>
            <person name="Liu Y."/>
            <person name="Dai S."/>
            <person name="Zhou R."/>
        </authorList>
    </citation>
    <scope>NUCLEOTIDE SEQUENCE [LARGE SCALE GENOMIC DNA]</scope>
</reference>
<proteinExistence type="predicted"/>
<gene>
    <name evidence="1" type="ORF">MLD38_020738</name>
</gene>
<keyword evidence="2" id="KW-1185">Reference proteome</keyword>
<organism evidence="1 2">
    <name type="scientific">Melastoma candidum</name>
    <dbReference type="NCBI Taxonomy" id="119954"/>
    <lineage>
        <taxon>Eukaryota</taxon>
        <taxon>Viridiplantae</taxon>
        <taxon>Streptophyta</taxon>
        <taxon>Embryophyta</taxon>
        <taxon>Tracheophyta</taxon>
        <taxon>Spermatophyta</taxon>
        <taxon>Magnoliopsida</taxon>
        <taxon>eudicotyledons</taxon>
        <taxon>Gunneridae</taxon>
        <taxon>Pentapetalae</taxon>
        <taxon>rosids</taxon>
        <taxon>malvids</taxon>
        <taxon>Myrtales</taxon>
        <taxon>Melastomataceae</taxon>
        <taxon>Melastomatoideae</taxon>
        <taxon>Melastomateae</taxon>
        <taxon>Melastoma</taxon>
    </lineage>
</organism>
<name>A0ACB9QE43_9MYRT</name>
<evidence type="ECO:0000313" key="2">
    <source>
        <dbReference type="Proteomes" id="UP001057402"/>
    </source>
</evidence>
<dbReference type="EMBL" id="CM042885">
    <property type="protein sequence ID" value="KAI4364681.1"/>
    <property type="molecule type" value="Genomic_DNA"/>
</dbReference>
<evidence type="ECO:0000313" key="1">
    <source>
        <dbReference type="EMBL" id="KAI4364681.1"/>
    </source>
</evidence>
<accession>A0ACB9QE43</accession>
<sequence length="1831" mass="198992">MSFNQSSYQKNDHRPPPEDPLNPGRSPGFSPHRPFSKGGPPSASRSFKKPGNAYQQSQSQSQTQPQLQSRVRTRPAPSPSVVHTPSPHQPPEVPLSMTQPSDASSAPYRCSRPAPKPPTSRLPAASSHMGSPAMPMKGDASKISVQFGSITPGFVNGMQVPARTSSAPPNLDEQRHDQVGHVTMKSNPPVPLPVAPEQHLAKNIGVVDSSMEKDHALSKVMKDQVLPSASATLSQKHVVHPMPLKPMPMSFPQSSVPLQFGGQNQQIQSQGPTATPMQFPIPLPIPISVANAPRGVQQQIFVPGLQPHALQPHAMMHQVQGLNFGPQLSSQLPPQMGNLGMGVSTYSSPQVPKFGGQRKSLVKITHPDTRQEVRLDERMDTFADGPLATRAHLNFPPQSQPIASYSANPSVNFYHSYGQGPLYSPATSSVPLASSQITPQAPRFHHNASEGPQTIQMENAQDTLVSNIKGWASVSGALESVCLDHAHDKTRSDSVVAQGTMKQETSLAGDNLMDISPKVSATVEIIEPSRVSRNYAGSPSDSCICPIDTLSEHKSVSEALSTASLHGKVEGVTPASTAVSISGDSPTIRIAVVDGGPAKSFSNAFTDSGGRRDDLMLSNLKEGKMTHGDNDLIKSEIKVREDLGSMSGNNVLTSPSRTANSQEDLKDIEAAAVTVLVSSTISNSSVASNGTDGTALATPANHEDSKADDTNITGELLSDMVAEAEQTDIHLSEMLEESADQSEICSVSLEYSGSVRETDGEVRSLQVFEKDKRAFESQTLKSDANEQYFCINHDKGVDSSLNSAISGSIPCTIVSSSSASDSPSYTDTFTTDGITTGSKVVMECAAGAKANLPEKTTNLCDKENSENKVGSSGVLHAAGLKENSALDTMKGRNLASKGKKKRKEILQKADAAGATSDLYLAYKGPEDNKEIVECQDKEMTSHDNDLKKMSAEACGEGSVVSEDSDLSKAEPDDWEDVADISTPKLESANARQLGETSATDVQTGSVAAKKYSRDFLLNFVDKCPTLPKNFVVTSDIAEAFIPSLNSSSVPIRDSHHAPGRVDRQSGGPRLDRRLSNLNEDERWNKQPAHFNAGQNMHIEVGFGMNMGFQPVHGGNHGVLRSPLVQTHVPYIGGLPGAMQSLGSQGGFVRNSPDSDRWQRAAGFQHKGLIPSPYAPLQAMHKAEKKYEVGKVTDEEAAKQRQLKAILNKLTPQNFEKLFEQVKAVNIDNAVTLKGLISQIFDKALMEPTFCEMYADLCRHLSQELPDLSDDNEKITFRRLLLNKCQEEFERGEREQEEADKVHDEGEAKLSEEGREEKRVKARRRMLGNIRFIGELYKKKMLTEKIMHECIKKLLGQHQTPHEEDIEALCKLMSTIGEMIDHPKARDHIDAYFERMEMLSNEMSLSSRVRFMLKDSIELRKRKWQQRRKVEGPKKIEEVHRDAAQERHAQVGRLGSRSPATNPSARRNMPMDFSPRVSNVLSSPASHIGGLRGSQVRGYGIGSQDVRFGESQSFQARPLTVPLPQRHMGDDSSITLGPQGGLGKGMSFRGQQSSVLSSTTDSSRIVDSQRSGGGLSGLSFGENIGHGSRTDTTMLTENFQGCPSYNQNRMPDPGNSSGVATSPSSQGLDSDLSCSKGPEERLRDKSIAAIREFYSAKDENEVALCVKDLEAVSFYPSMVSLWVTDSFERKAKERDILADLLVNLTRPRHSILNQVQLIKGFESALQCLEDAVNDSPKAPEYLGSIFGKAIAEDTVSLGEIGKIILEGGEEPGGLLEAGLAAVVLESALERIMSLKGETVLEETWRSSNLRGEDFRPSDRIRSQLLGRFIPWR</sequence>
<protein>
    <submittedName>
        <fullName evidence="1">Uncharacterized protein</fullName>
    </submittedName>
</protein>
<comment type="caution">
    <text evidence="1">The sequence shown here is derived from an EMBL/GenBank/DDBJ whole genome shotgun (WGS) entry which is preliminary data.</text>
</comment>